<comment type="subcellular location">
    <subcellularLocation>
        <location evidence="1">Membrane</location>
        <topology evidence="1">Multi-pass membrane protein</topology>
    </subcellularLocation>
</comment>
<feature type="transmembrane region" description="Helical" evidence="2">
    <location>
        <begin position="77"/>
        <end position="97"/>
    </location>
</feature>
<feature type="transmembrane region" description="Helical" evidence="2">
    <location>
        <begin position="162"/>
        <end position="181"/>
    </location>
</feature>
<dbReference type="CTD" id="17236"/>
<dbReference type="PANTHER" id="PTHR11360:SF284">
    <property type="entry name" value="EG:103B4.3 PROTEIN-RELATED"/>
    <property type="match status" value="1"/>
</dbReference>
<evidence type="ECO:0000259" key="3">
    <source>
        <dbReference type="PROSITE" id="PS50850"/>
    </source>
</evidence>
<dbReference type="InterPro" id="IPR036259">
    <property type="entry name" value="MFS_trans_sf"/>
</dbReference>
<feature type="transmembrane region" description="Helical" evidence="2">
    <location>
        <begin position="129"/>
        <end position="150"/>
    </location>
</feature>
<feature type="domain" description="Major facilitator superfamily (MFS) profile" evidence="3">
    <location>
        <begin position="457"/>
        <end position="658"/>
    </location>
</feature>
<gene>
    <name evidence="4" type="primary">SLC16A12_3</name>
    <name evidence="4" type="ORF">g.7183</name>
</gene>
<dbReference type="PANTHER" id="PTHR11360">
    <property type="entry name" value="MONOCARBOXYLATE TRANSPORTER"/>
    <property type="match status" value="1"/>
</dbReference>
<keyword evidence="2" id="KW-0812">Transmembrane</keyword>
<dbReference type="SUPFAM" id="SSF103473">
    <property type="entry name" value="MFS general substrate transporter"/>
    <property type="match status" value="1"/>
</dbReference>
<dbReference type="GO" id="GO:0008028">
    <property type="term" value="F:monocarboxylic acid transmembrane transporter activity"/>
    <property type="evidence" value="ECO:0007669"/>
    <property type="project" value="TreeGrafter"/>
</dbReference>
<evidence type="ECO:0000256" key="2">
    <source>
        <dbReference type="SAM" id="Phobius"/>
    </source>
</evidence>
<feature type="transmembrane region" description="Helical" evidence="2">
    <location>
        <begin position="493"/>
        <end position="511"/>
    </location>
</feature>
<dbReference type="FunFam" id="1.20.1250.20:FF:000398">
    <property type="entry name" value="Monocarboxylate transporter 14"/>
    <property type="match status" value="1"/>
</dbReference>
<dbReference type="OrthoDB" id="6499973at2759"/>
<dbReference type="InterPro" id="IPR020846">
    <property type="entry name" value="MFS_dom"/>
</dbReference>
<feature type="transmembrane region" description="Helical" evidence="2">
    <location>
        <begin position="35"/>
        <end position="57"/>
    </location>
</feature>
<organism evidence="4">
    <name type="scientific">Zeugodacus cucurbitae</name>
    <name type="common">Melon fruit fly</name>
    <name type="synonym">Bactrocera cucurbitae</name>
    <dbReference type="NCBI Taxonomy" id="28588"/>
    <lineage>
        <taxon>Eukaryota</taxon>
        <taxon>Metazoa</taxon>
        <taxon>Ecdysozoa</taxon>
        <taxon>Arthropoda</taxon>
        <taxon>Hexapoda</taxon>
        <taxon>Insecta</taxon>
        <taxon>Pterygota</taxon>
        <taxon>Neoptera</taxon>
        <taxon>Endopterygota</taxon>
        <taxon>Diptera</taxon>
        <taxon>Brachycera</taxon>
        <taxon>Muscomorpha</taxon>
        <taxon>Tephritoidea</taxon>
        <taxon>Tephritidae</taxon>
        <taxon>Zeugodacus</taxon>
        <taxon>Zeugodacus</taxon>
    </lineage>
</organism>
<keyword evidence="2" id="KW-0472">Membrane</keyword>
<feature type="transmembrane region" description="Helical" evidence="2">
    <location>
        <begin position="584"/>
        <end position="603"/>
    </location>
</feature>
<dbReference type="GeneID" id="105209066"/>
<feature type="transmembrane region" description="Helical" evidence="2">
    <location>
        <begin position="193"/>
        <end position="212"/>
    </location>
</feature>
<evidence type="ECO:0000256" key="1">
    <source>
        <dbReference type="ARBA" id="ARBA00004141"/>
    </source>
</evidence>
<reference evidence="4" key="2">
    <citation type="journal article" date="2015" name="Gigascience">
        <title>Reconstructing a comprehensive transcriptome assembly of a white-pupal translocated strain of the pest fruit fly Bactrocera cucurbitae.</title>
        <authorList>
            <person name="Sim S.B."/>
            <person name="Calla B."/>
            <person name="Hall B."/>
            <person name="DeRego T."/>
            <person name="Geib S.M."/>
        </authorList>
    </citation>
    <scope>NUCLEOTIDE SEQUENCE</scope>
</reference>
<reference evidence="4" key="1">
    <citation type="submission" date="2014-11" db="EMBL/GenBank/DDBJ databases">
        <authorList>
            <person name="Geib S."/>
        </authorList>
    </citation>
    <scope>NUCLEOTIDE SEQUENCE</scope>
</reference>
<feature type="transmembrane region" description="Helical" evidence="2">
    <location>
        <begin position="523"/>
        <end position="543"/>
    </location>
</feature>
<dbReference type="PROSITE" id="PS50850">
    <property type="entry name" value="MFS"/>
    <property type="match status" value="1"/>
</dbReference>
<dbReference type="Gene3D" id="1.20.1250.20">
    <property type="entry name" value="MFS general substrate transporter like domains"/>
    <property type="match status" value="2"/>
</dbReference>
<dbReference type="GO" id="GO:0016020">
    <property type="term" value="C:membrane"/>
    <property type="evidence" value="ECO:0007669"/>
    <property type="project" value="UniProtKB-SubCell"/>
</dbReference>
<dbReference type="CDD" id="cd17352">
    <property type="entry name" value="MFS_MCT_SLC16"/>
    <property type="match status" value="2"/>
</dbReference>
<dbReference type="Pfam" id="PF07690">
    <property type="entry name" value="MFS_1"/>
    <property type="match status" value="2"/>
</dbReference>
<sequence length="658" mass="70949">MVHAPARKNNKNANGNGNCDLVEDVLTPVPPDGGWGWMVVFGSFMIHIITDGMTYSFGLFYDEFLTYFNEGSGYTAWIVSIMVGVTYASGPISSAFVNRYGCRAVTIAGAIFAAACIVASVFAKNVLTLIFTIGIGTGFGLGLIYLPAIVSVTTWFEARRSLATGIAVCGSGFGTFVFAPLTEHLIGSFGWRGAMLIIGGIVLNCILFGALFRPLEPPKPSVGQKTDIIDNNTTIAELKPLKSGTTEVDQYLQLPQRADAALCRSNSVGHGFNSNNLRQLRPSLAHCRMLSLDLTMLLAQVKCSSFPTLNADSQTIATDLTALLLYTNNNQAVNNGANGKPACPTIAQSTSSTDMVRHRSQPHLDQLTPPHENWGSGTMYRPDILYQGSILNIPEYTASRQDLSGSGMMKRYGSVRHSTRGSQNDVRIKCCGCITCSQETHDTFVEMMNFSLLKDAVFIVFALSNFFTSIGFNMPYIYIVAKAKSLGISSAQSSYLIAIIGVANTVGRIILGYLADKPWVNRLWVYNACLTLCGISTAISPLCTGFYTLAAYCAAFGFTIGAYVGLTSVILVDLLGLEKLTNAFGLLLLFQGIASFIGPPIGGWMFDVTNSYDPAFLLAGITIAISGVMLFVIPPLQRHLENKSKQQQQISRGANAVL</sequence>
<protein>
    <submittedName>
        <fullName evidence="4">Monocarboxylate transporter 12</fullName>
    </submittedName>
</protein>
<dbReference type="InterPro" id="IPR050327">
    <property type="entry name" value="Proton-linked_MCT"/>
</dbReference>
<evidence type="ECO:0000313" key="4">
    <source>
        <dbReference type="EMBL" id="JAD06763.1"/>
    </source>
</evidence>
<dbReference type="AlphaFoldDB" id="A0A0A1X7W0"/>
<feature type="transmembrane region" description="Helical" evidence="2">
    <location>
        <begin position="549"/>
        <end position="572"/>
    </location>
</feature>
<accession>A0A0A1X7W0</accession>
<keyword evidence="2" id="KW-1133">Transmembrane helix</keyword>
<name>A0A0A1X7W0_ZEUCU</name>
<feature type="transmembrane region" description="Helical" evidence="2">
    <location>
        <begin position="615"/>
        <end position="636"/>
    </location>
</feature>
<feature type="transmembrane region" description="Helical" evidence="2">
    <location>
        <begin position="104"/>
        <end position="123"/>
    </location>
</feature>
<proteinExistence type="predicted"/>
<feature type="transmembrane region" description="Helical" evidence="2">
    <location>
        <begin position="456"/>
        <end position="481"/>
    </location>
</feature>
<dbReference type="InterPro" id="IPR011701">
    <property type="entry name" value="MFS"/>
</dbReference>
<dbReference type="EMBL" id="GBXI01007529">
    <property type="protein sequence ID" value="JAD06763.1"/>
    <property type="molecule type" value="Transcribed_RNA"/>
</dbReference>
<dbReference type="FunFam" id="1.20.1250.20:FF:000271">
    <property type="entry name" value="Monocarboxylate transporter"/>
    <property type="match status" value="1"/>
</dbReference>